<evidence type="ECO:0000313" key="1">
    <source>
        <dbReference type="Proteomes" id="UP000887580"/>
    </source>
</evidence>
<protein>
    <submittedName>
        <fullName evidence="2">FACT complex subunit</fullName>
    </submittedName>
</protein>
<dbReference type="WBParaSite" id="PS1159_v2.g21007.t1">
    <property type="protein sequence ID" value="PS1159_v2.g21007.t1"/>
    <property type="gene ID" value="PS1159_v2.g21007"/>
</dbReference>
<name>A0AC35FUH9_9BILA</name>
<organism evidence="1 2">
    <name type="scientific">Panagrolaimus sp. PS1159</name>
    <dbReference type="NCBI Taxonomy" id="55785"/>
    <lineage>
        <taxon>Eukaryota</taxon>
        <taxon>Metazoa</taxon>
        <taxon>Ecdysozoa</taxon>
        <taxon>Nematoda</taxon>
        <taxon>Chromadorea</taxon>
        <taxon>Rhabditida</taxon>
        <taxon>Tylenchina</taxon>
        <taxon>Panagrolaimomorpha</taxon>
        <taxon>Panagrolaimoidea</taxon>
        <taxon>Panagrolaimidae</taxon>
        <taxon>Panagrolaimus</taxon>
    </lineage>
</organism>
<evidence type="ECO:0000313" key="2">
    <source>
        <dbReference type="WBParaSite" id="PS1159_v2.g21007.t1"/>
    </source>
</evidence>
<proteinExistence type="predicted"/>
<dbReference type="Proteomes" id="UP000887580">
    <property type="component" value="Unplaced"/>
</dbReference>
<reference evidence="2" key="1">
    <citation type="submission" date="2022-11" db="UniProtKB">
        <authorList>
            <consortium name="WormBaseParasite"/>
        </authorList>
    </citation>
    <scope>IDENTIFICATION</scope>
</reference>
<sequence>MSARVNKDRFLKRMGKIYESWNNQNEEILSNINSMLFVTGNLDEENVYNKTNAMQSWLYNTHLVDTVLVLTKNHIYFLGSQKKVQFVENLKSNDFNGSVPPITLLQREKSDKDRGNMDKLRKILVEAGENVGYFAKEKPNTEFTKSIMEGLPGKDYKPNLTDITLPFAILFAVKLPEEIEIMKKSCTASVNAWKFMKSKLVNATDLKKKVRHNKFADDIEKEMVEVKQQGDMSGHVEACYTPIVQSGGKYVLKFSAQSPDTAMDYGCVVGTVGCRYRSYCSNVGRTMLLEPSDELEKQYETAMAMEAAIIEALKPGAVLKDVYEAGINFLKSKDAKLVDKLTQAPFGFATGLEFREGQLVIGPKCTAVVKENMTFVIAIGFNNLVNKAAKEGSSQGAAIFISDTVLVVKDGAAENLTTGAKNRVKSFVIRLKDEPAAPVDDIISEGRKKRNVILEDQTRHKQTNEDKRKKKQSEIGQRLNEEAKARLAGTQSGDQAVVSKKSTVAYKNREKMPDELEITKLMVYVDRRNDSVVVPVYGVSVPFHISMIKNCSHSVEGDYVYLRINFAHPGSQIGRDNQNFQNPLATFIKELTFRSSNVKEPGELQPSSDNLLTAMRLIKDLQKKYRTQEAEEKEKEGAVKQDKLKLNPPGAKMAPRLKDLFVRPNIVAKRLSGTLEAHINGFRYHSVRGDDIDVLYNNIKHAFFQPCDNEMIILLHFHLKNPVLWGKKKYQDIQFFTEVGEITTDLGKYHHMQDRDDMQSEQQEREMRKKLNAAFQSFADKVSRQTNEAVDFDQPFNQLAFTGVPYRSACTLKPTSSCLVNLTEWPPLVITLDEVELVSFERVSFQIRNFDMVFIFKDYSRKVQTINSIPATSLDSIKDWLNSCDIRYFEGIQSLNWNNIMRTITKDPEAFFEDGGWNFLNSNSDEEAVDDESSEDAYSPSEDSASGEDDDDDDDESAADSEEDDDSASEGSLDSDESSGKSWSDLEEEAARADRNKEIGEETRSTKHSSSNRFGGSSSNRHGGGSSSHRPGGSSSNRHGGSSSANKRPNGFKGGPPPKRRK</sequence>
<accession>A0AC35FUH9</accession>